<evidence type="ECO:0008006" key="3">
    <source>
        <dbReference type="Google" id="ProtNLM"/>
    </source>
</evidence>
<dbReference type="Proteomes" id="UP001349262">
    <property type="component" value="Unassembled WGS sequence"/>
</dbReference>
<protein>
    <recommendedName>
        <fullName evidence="3">HEAT repeat domain-containing protein</fullName>
    </recommendedName>
</protein>
<dbReference type="EMBL" id="MLBY01000004">
    <property type="protein sequence ID" value="MEE7457366.1"/>
    <property type="molecule type" value="Genomic_DNA"/>
</dbReference>
<comment type="caution">
    <text evidence="1">The sequence shown here is derived from an EMBL/GenBank/DDBJ whole genome shotgun (WGS) entry which is preliminary data.</text>
</comment>
<evidence type="ECO:0000313" key="1">
    <source>
        <dbReference type="EMBL" id="MEE7457366.1"/>
    </source>
</evidence>
<name>A0ABU7T9T7_9HYPH</name>
<sequence length="350" mass="38074">MRPTGSSTLPASLAARIERVAAGLRDGTVSRADLDASVSGLAALPPSSVAVAGAAVAALLLPPAGRWSSPGVLRDHRRADLARLGAVSDLDRLFLFHPDGYVREAALRAWEGPARTGFEIAAIAYRLNDWVLPVRSAAQDCAARVFPEAEAGRAVEALLFLLQRMPEWQRWQGLQAEPPDNGGVLGDLMARPDVCARLAEHLRLAPTGPTARLLQRAARWPGLDPALPDLARRAFLPSVRACALRFLIEERATWPEGTRREWVDKTYGLARRVRVIGERRLVRTSDLETLIAMGAGDRSGLVRRVAADGLAVHRAALGERMNALVERLADDTSPSVRWRAAFIQKERAAR</sequence>
<accession>A0ABU7T9T7</accession>
<reference evidence="1 2" key="1">
    <citation type="journal article" date="2012" name="Genet. Mol. Biol.">
        <title>Analysis of 16S rRNA and mxaF genes revealing insights into Methylobacterium niche-specific plant association.</title>
        <authorList>
            <person name="Dourado M.N."/>
            <person name="Andreote F.D."/>
            <person name="Dini-Andreote F."/>
            <person name="Conti R."/>
            <person name="Araujo J.M."/>
            <person name="Araujo W.L."/>
        </authorList>
    </citation>
    <scope>NUCLEOTIDE SEQUENCE [LARGE SCALE GENOMIC DNA]</scope>
    <source>
        <strain evidence="1 2">SR1.6/4</strain>
    </source>
</reference>
<evidence type="ECO:0000313" key="2">
    <source>
        <dbReference type="Proteomes" id="UP001349262"/>
    </source>
</evidence>
<proteinExistence type="predicted"/>
<gene>
    <name evidence="1" type="ORF">MRSR164_11415</name>
</gene>
<keyword evidence="2" id="KW-1185">Reference proteome</keyword>
<organism evidence="1 2">
    <name type="scientific">Methylobacterium radiotolerans</name>
    <dbReference type="NCBI Taxonomy" id="31998"/>
    <lineage>
        <taxon>Bacteria</taxon>
        <taxon>Pseudomonadati</taxon>
        <taxon>Pseudomonadota</taxon>
        <taxon>Alphaproteobacteria</taxon>
        <taxon>Hyphomicrobiales</taxon>
        <taxon>Methylobacteriaceae</taxon>
        <taxon>Methylobacterium</taxon>
    </lineage>
</organism>